<dbReference type="Gene3D" id="1.20.1510.10">
    <property type="entry name" value="Cation efflux protein transmembrane domain"/>
    <property type="match status" value="1"/>
</dbReference>
<name>W9USJ5_9GAMM</name>
<comment type="subcellular location">
    <subcellularLocation>
        <location evidence="1">Membrane</location>
        <topology evidence="1">Multi-pass membrane protein</topology>
    </subcellularLocation>
</comment>
<feature type="transmembrane region" description="Helical" evidence="9">
    <location>
        <begin position="155"/>
        <end position="174"/>
    </location>
</feature>
<evidence type="ECO:0000256" key="2">
    <source>
        <dbReference type="ARBA" id="ARBA00010212"/>
    </source>
</evidence>
<dbReference type="GO" id="GO:0015093">
    <property type="term" value="F:ferrous iron transmembrane transporter activity"/>
    <property type="evidence" value="ECO:0007669"/>
    <property type="project" value="TreeGrafter"/>
</dbReference>
<evidence type="ECO:0000256" key="6">
    <source>
        <dbReference type="ARBA" id="ARBA00022906"/>
    </source>
</evidence>
<dbReference type="PANTHER" id="PTHR43840">
    <property type="entry name" value="MITOCHONDRIAL METAL TRANSPORTER 1-RELATED"/>
    <property type="match status" value="1"/>
</dbReference>
<dbReference type="Pfam" id="PF01545">
    <property type="entry name" value="Cation_efflux"/>
    <property type="match status" value="1"/>
</dbReference>
<keyword evidence="3" id="KW-0813">Transport</keyword>
<feature type="transmembrane region" description="Helical" evidence="9">
    <location>
        <begin position="39"/>
        <end position="60"/>
    </location>
</feature>
<evidence type="ECO:0000256" key="1">
    <source>
        <dbReference type="ARBA" id="ARBA00004141"/>
    </source>
</evidence>
<keyword evidence="5 9" id="KW-0812">Transmembrane</keyword>
<keyword evidence="4" id="KW-0410">Iron transport</keyword>
<dbReference type="Proteomes" id="UP000019464">
    <property type="component" value="Unassembled WGS sequence"/>
</dbReference>
<dbReference type="EMBL" id="AONB01000015">
    <property type="protein sequence ID" value="EXJ10203.1"/>
    <property type="molecule type" value="Genomic_DNA"/>
</dbReference>
<dbReference type="RefSeq" id="WP_051514496.1">
    <property type="nucleotide sequence ID" value="NZ_AONB01000015.1"/>
</dbReference>
<feature type="transmembrane region" description="Helical" evidence="9">
    <location>
        <begin position="114"/>
        <end position="135"/>
    </location>
</feature>
<sequence>MFCFKAVSERSTLVFSAIVSGVFALLGIVWGIVSGSLAILFDGAYSFVSLALSLLSVTALRWAESPADKTYNFGRILAEPLAIAIKGSVITLVCVVSLVSAIKTIHNGGREVEASLAIIFSLFSLLGCLITWQFLKRSNEQHSSALILAEEKQWLMDSLLSATVLIGFLLSWGLSYTEYASFAVYVDPVLVLLASVYFIAVPLRMMVQGFNEILLMTPSPSLRHSVHQAMHGLGIKPFQCKMAKVGSYLLLEVRIEIDKIEQMQGMQERVEKVLSHLPLEIKAQLFFQPKVEKLGPSSWHKAIH</sequence>
<evidence type="ECO:0000259" key="10">
    <source>
        <dbReference type="Pfam" id="PF01545"/>
    </source>
</evidence>
<evidence type="ECO:0000313" key="12">
    <source>
        <dbReference type="Proteomes" id="UP000019464"/>
    </source>
</evidence>
<dbReference type="GO" id="GO:0015086">
    <property type="term" value="F:cadmium ion transmembrane transporter activity"/>
    <property type="evidence" value="ECO:0007669"/>
    <property type="project" value="TreeGrafter"/>
</dbReference>
<evidence type="ECO:0000256" key="7">
    <source>
        <dbReference type="ARBA" id="ARBA00022989"/>
    </source>
</evidence>
<keyword evidence="7 9" id="KW-1133">Transmembrane helix</keyword>
<feature type="transmembrane region" description="Helical" evidence="9">
    <location>
        <begin position="12"/>
        <end position="33"/>
    </location>
</feature>
<dbReference type="InterPro" id="IPR002524">
    <property type="entry name" value="Cation_efflux"/>
</dbReference>
<evidence type="ECO:0000256" key="9">
    <source>
        <dbReference type="SAM" id="Phobius"/>
    </source>
</evidence>
<keyword evidence="6" id="KW-0406">Ion transport</keyword>
<dbReference type="InterPro" id="IPR027469">
    <property type="entry name" value="Cation_efflux_TMD_sf"/>
</dbReference>
<feature type="transmembrane region" description="Helical" evidence="9">
    <location>
        <begin position="180"/>
        <end position="200"/>
    </location>
</feature>
<keyword evidence="4" id="KW-0408">Iron</keyword>
<keyword evidence="8 9" id="KW-0472">Membrane</keyword>
<organism evidence="11 12">
    <name type="scientific">Nitrincola nitratireducens</name>
    <dbReference type="NCBI Taxonomy" id="1229521"/>
    <lineage>
        <taxon>Bacteria</taxon>
        <taxon>Pseudomonadati</taxon>
        <taxon>Pseudomonadota</taxon>
        <taxon>Gammaproteobacteria</taxon>
        <taxon>Oceanospirillales</taxon>
        <taxon>Oceanospirillaceae</taxon>
        <taxon>Nitrincola</taxon>
    </lineage>
</organism>
<reference evidence="11 12" key="2">
    <citation type="journal article" date="2015" name="Syst. Appl. Microbiol.">
        <title>Nitrincola nitratireducens sp. nov. isolated from a haloalkaline crater lake.</title>
        <authorList>
            <person name="Singh A."/>
            <person name="Vaidya B."/>
            <person name="Tanuku N.R."/>
            <person name="Pinnaka A.K."/>
        </authorList>
    </citation>
    <scope>NUCLEOTIDE SEQUENCE [LARGE SCALE GENOMIC DNA]</scope>
    <source>
        <strain evidence="11 12">AK23</strain>
    </source>
</reference>
<evidence type="ECO:0000256" key="4">
    <source>
        <dbReference type="ARBA" id="ARBA00022496"/>
    </source>
</evidence>
<dbReference type="GO" id="GO:0005886">
    <property type="term" value="C:plasma membrane"/>
    <property type="evidence" value="ECO:0007669"/>
    <property type="project" value="TreeGrafter"/>
</dbReference>
<protein>
    <submittedName>
        <fullName evidence="11">Zinc transporter ZitB</fullName>
    </submittedName>
</protein>
<comment type="caution">
    <text evidence="11">The sequence shown here is derived from an EMBL/GenBank/DDBJ whole genome shotgun (WGS) entry which is preliminary data.</text>
</comment>
<gene>
    <name evidence="11" type="ORF">D791_02761</name>
</gene>
<proteinExistence type="inferred from homology"/>
<dbReference type="AlphaFoldDB" id="W9USJ5"/>
<keyword evidence="6" id="KW-0862">Zinc</keyword>
<dbReference type="SUPFAM" id="SSF161111">
    <property type="entry name" value="Cation efflux protein transmembrane domain-like"/>
    <property type="match status" value="1"/>
</dbReference>
<evidence type="ECO:0000256" key="8">
    <source>
        <dbReference type="ARBA" id="ARBA00023136"/>
    </source>
</evidence>
<feature type="transmembrane region" description="Helical" evidence="9">
    <location>
        <begin position="81"/>
        <end position="102"/>
    </location>
</feature>
<dbReference type="NCBIfam" id="TIGR01297">
    <property type="entry name" value="CDF"/>
    <property type="match status" value="1"/>
</dbReference>
<keyword evidence="6" id="KW-0864">Zinc transport</keyword>
<evidence type="ECO:0000256" key="3">
    <source>
        <dbReference type="ARBA" id="ARBA00022448"/>
    </source>
</evidence>
<keyword evidence="12" id="KW-1185">Reference proteome</keyword>
<dbReference type="OrthoDB" id="268546at2"/>
<accession>W9USJ5</accession>
<dbReference type="GO" id="GO:0006882">
    <property type="term" value="P:intracellular zinc ion homeostasis"/>
    <property type="evidence" value="ECO:0007669"/>
    <property type="project" value="TreeGrafter"/>
</dbReference>
<feature type="domain" description="Cation efflux protein transmembrane" evidence="10">
    <location>
        <begin position="14"/>
        <end position="213"/>
    </location>
</feature>
<dbReference type="PANTHER" id="PTHR43840:SF15">
    <property type="entry name" value="MITOCHONDRIAL METAL TRANSPORTER 1-RELATED"/>
    <property type="match status" value="1"/>
</dbReference>
<evidence type="ECO:0000256" key="5">
    <source>
        <dbReference type="ARBA" id="ARBA00022692"/>
    </source>
</evidence>
<comment type="similarity">
    <text evidence="2">Belongs to the cation diffusion facilitator (CDF) transporter (TC 2.A.4) family. FieF subfamily.</text>
</comment>
<evidence type="ECO:0000313" key="11">
    <source>
        <dbReference type="EMBL" id="EXJ10203.1"/>
    </source>
</evidence>
<dbReference type="GO" id="GO:0015341">
    <property type="term" value="F:zinc efflux antiporter activity"/>
    <property type="evidence" value="ECO:0007669"/>
    <property type="project" value="TreeGrafter"/>
</dbReference>
<dbReference type="InterPro" id="IPR058533">
    <property type="entry name" value="Cation_efflux_TM"/>
</dbReference>
<reference evidence="12" key="1">
    <citation type="submission" date="2012-11" db="EMBL/GenBank/DDBJ databases">
        <authorList>
            <person name="Singh A."/>
            <person name="Pinnaka A.K."/>
            <person name="Vaidya B."/>
        </authorList>
    </citation>
    <scope>NUCLEOTIDE SEQUENCE [LARGE SCALE GENOMIC DNA]</scope>
    <source>
        <strain evidence="12">AK23</strain>
    </source>
</reference>
<dbReference type="STRING" id="1229521.D791_02761"/>
<dbReference type="InterPro" id="IPR050291">
    <property type="entry name" value="CDF_Transporter"/>
</dbReference>